<dbReference type="AlphaFoldDB" id="A0A1E3NLI6"/>
<evidence type="ECO:0000313" key="2">
    <source>
        <dbReference type="EMBL" id="ODQ46999.1"/>
    </source>
</evidence>
<dbReference type="GeneID" id="30181047"/>
<gene>
    <name evidence="2" type="ORF">PICMEDRAFT_73013</name>
</gene>
<feature type="region of interest" description="Disordered" evidence="1">
    <location>
        <begin position="38"/>
        <end position="182"/>
    </location>
</feature>
<sequence length="182" mass="19681">MSLHTVVSTGRGGAGNMISSQGVNAANEVIMTEEEWKKYQQNGGGGGVGTKDYKGRRGMQEQPTISEEKTYNHDRQGRIIASSGRGGAGNIAKYDKLPSPKIQPESQEIELSPVFSTGRGGAGNIHRTKSNTKTKINLESEIEDQLSPLHSNRSAKSQGSASYRDSSGGDSKFMKKLKKFFK</sequence>
<name>A0A1E3NLI6_9ASCO</name>
<reference evidence="2 3" key="1">
    <citation type="journal article" date="2016" name="Proc. Natl. Acad. Sci. U.S.A.">
        <title>Comparative genomics of biotechnologically important yeasts.</title>
        <authorList>
            <person name="Riley R."/>
            <person name="Haridas S."/>
            <person name="Wolfe K.H."/>
            <person name="Lopes M.R."/>
            <person name="Hittinger C.T."/>
            <person name="Goeker M."/>
            <person name="Salamov A.A."/>
            <person name="Wisecaver J.H."/>
            <person name="Long T.M."/>
            <person name="Calvey C.H."/>
            <person name="Aerts A.L."/>
            <person name="Barry K.W."/>
            <person name="Choi C."/>
            <person name="Clum A."/>
            <person name="Coughlan A.Y."/>
            <person name="Deshpande S."/>
            <person name="Douglass A.P."/>
            <person name="Hanson S.J."/>
            <person name="Klenk H.-P."/>
            <person name="LaButti K.M."/>
            <person name="Lapidus A."/>
            <person name="Lindquist E.A."/>
            <person name="Lipzen A.M."/>
            <person name="Meier-Kolthoff J.P."/>
            <person name="Ohm R.A."/>
            <person name="Otillar R.P."/>
            <person name="Pangilinan J.L."/>
            <person name="Peng Y."/>
            <person name="Rokas A."/>
            <person name="Rosa C.A."/>
            <person name="Scheuner C."/>
            <person name="Sibirny A.A."/>
            <person name="Slot J.C."/>
            <person name="Stielow J.B."/>
            <person name="Sun H."/>
            <person name="Kurtzman C.P."/>
            <person name="Blackwell M."/>
            <person name="Grigoriev I.V."/>
            <person name="Jeffries T.W."/>
        </authorList>
    </citation>
    <scope>NUCLEOTIDE SEQUENCE [LARGE SCALE GENOMIC DNA]</scope>
    <source>
        <strain evidence="2 3">NRRL Y-2026</strain>
    </source>
</reference>
<dbReference type="PANTHER" id="PTHR34693">
    <property type="entry name" value="PROTEIN PAR32"/>
    <property type="match status" value="1"/>
</dbReference>
<organism evidence="2 3">
    <name type="scientific">Pichia membranifaciens NRRL Y-2026</name>
    <dbReference type="NCBI Taxonomy" id="763406"/>
    <lineage>
        <taxon>Eukaryota</taxon>
        <taxon>Fungi</taxon>
        <taxon>Dikarya</taxon>
        <taxon>Ascomycota</taxon>
        <taxon>Saccharomycotina</taxon>
        <taxon>Pichiomycetes</taxon>
        <taxon>Pichiales</taxon>
        <taxon>Pichiaceae</taxon>
        <taxon>Pichia</taxon>
    </lineage>
</organism>
<accession>A0A1E3NLI6</accession>
<dbReference type="InterPro" id="IPR053203">
    <property type="entry name" value="Cisplatin_resist-associated"/>
</dbReference>
<dbReference type="Proteomes" id="UP000094455">
    <property type="component" value="Unassembled WGS sequence"/>
</dbReference>
<dbReference type="InterPro" id="IPR022024">
    <property type="entry name" value="DUF3602"/>
</dbReference>
<dbReference type="RefSeq" id="XP_019018112.1">
    <property type="nucleotide sequence ID" value="XM_019164360.1"/>
</dbReference>
<protein>
    <submittedName>
        <fullName evidence="2">Uncharacterized protein</fullName>
    </submittedName>
</protein>
<keyword evidence="3" id="KW-1185">Reference proteome</keyword>
<evidence type="ECO:0000256" key="1">
    <source>
        <dbReference type="SAM" id="MobiDB-lite"/>
    </source>
</evidence>
<feature type="compositionally biased region" description="Basic and acidic residues" evidence="1">
    <location>
        <begin position="66"/>
        <end position="77"/>
    </location>
</feature>
<dbReference type="Pfam" id="PF12223">
    <property type="entry name" value="DUF3602"/>
    <property type="match status" value="1"/>
</dbReference>
<evidence type="ECO:0000313" key="3">
    <source>
        <dbReference type="Proteomes" id="UP000094455"/>
    </source>
</evidence>
<proteinExistence type="predicted"/>
<feature type="compositionally biased region" description="Polar residues" evidence="1">
    <location>
        <begin position="148"/>
        <end position="169"/>
    </location>
</feature>
<dbReference type="OrthoDB" id="3063476at2759"/>
<dbReference type="EMBL" id="KV454003">
    <property type="protein sequence ID" value="ODQ46999.1"/>
    <property type="molecule type" value="Genomic_DNA"/>
</dbReference>
<dbReference type="PANTHER" id="PTHR34693:SF1">
    <property type="entry name" value="PROTEIN PAR32"/>
    <property type="match status" value="1"/>
</dbReference>